<accession>A0A4R8DR82</accession>
<dbReference type="OrthoDB" id="9810484at2"/>
<keyword evidence="3 7" id="KW-0689">Ribosomal protein</keyword>
<dbReference type="InterPro" id="IPR043140">
    <property type="entry name" value="Ribosomal_uS14_sf"/>
</dbReference>
<keyword evidence="9" id="KW-1185">Reference proteome</keyword>
<dbReference type="HAMAP" id="MF_00537">
    <property type="entry name" value="Ribosomal_uS14_1"/>
    <property type="match status" value="1"/>
</dbReference>
<dbReference type="Pfam" id="PF00253">
    <property type="entry name" value="Ribosomal_S14"/>
    <property type="match status" value="1"/>
</dbReference>
<dbReference type="GO" id="GO:0015935">
    <property type="term" value="C:small ribosomal subunit"/>
    <property type="evidence" value="ECO:0007669"/>
    <property type="project" value="TreeGrafter"/>
</dbReference>
<dbReference type="GO" id="GO:0005737">
    <property type="term" value="C:cytoplasm"/>
    <property type="evidence" value="ECO:0007669"/>
    <property type="project" value="UniProtKB-ARBA"/>
</dbReference>
<proteinExistence type="inferred from homology"/>
<dbReference type="AlphaFoldDB" id="A0A4R8DR82"/>
<evidence type="ECO:0000256" key="7">
    <source>
        <dbReference type="HAMAP-Rule" id="MF_00537"/>
    </source>
</evidence>
<dbReference type="GO" id="GO:0003735">
    <property type="term" value="F:structural constituent of ribosome"/>
    <property type="evidence" value="ECO:0007669"/>
    <property type="project" value="InterPro"/>
</dbReference>
<keyword evidence="7" id="KW-0694">RNA-binding</keyword>
<dbReference type="SUPFAM" id="SSF57716">
    <property type="entry name" value="Glucocorticoid receptor-like (DNA-binding domain)"/>
    <property type="match status" value="1"/>
</dbReference>
<comment type="function">
    <text evidence="1 7">Binds 16S rRNA, required for the assembly of 30S particles and may also be responsible for determining the conformation of the 16S rRNA at the A site.</text>
</comment>
<evidence type="ECO:0000256" key="3">
    <source>
        <dbReference type="ARBA" id="ARBA00022980"/>
    </source>
</evidence>
<dbReference type="NCBIfam" id="NF006477">
    <property type="entry name" value="PRK08881.1"/>
    <property type="match status" value="1"/>
</dbReference>
<organism evidence="8 9">
    <name type="scientific">Dinghuibacter silviterrae</name>
    <dbReference type="NCBI Taxonomy" id="1539049"/>
    <lineage>
        <taxon>Bacteria</taxon>
        <taxon>Pseudomonadati</taxon>
        <taxon>Bacteroidota</taxon>
        <taxon>Chitinophagia</taxon>
        <taxon>Chitinophagales</taxon>
        <taxon>Chitinophagaceae</taxon>
        <taxon>Dinghuibacter</taxon>
    </lineage>
</organism>
<comment type="caution">
    <text evidence="8">The sequence shown here is derived from an EMBL/GenBank/DDBJ whole genome shotgun (WGS) entry which is preliminary data.</text>
</comment>
<evidence type="ECO:0000256" key="1">
    <source>
        <dbReference type="ARBA" id="ARBA00003686"/>
    </source>
</evidence>
<gene>
    <name evidence="7" type="primary">rpsN</name>
    <name evidence="8" type="ORF">EDB95_1718</name>
</gene>
<evidence type="ECO:0000256" key="6">
    <source>
        <dbReference type="ARBA" id="ARBA00047110"/>
    </source>
</evidence>
<evidence type="ECO:0000313" key="9">
    <source>
        <dbReference type="Proteomes" id="UP000294498"/>
    </source>
</evidence>
<dbReference type="EMBL" id="SODV01000001">
    <property type="protein sequence ID" value="TDX00692.1"/>
    <property type="molecule type" value="Genomic_DNA"/>
</dbReference>
<keyword evidence="4 7" id="KW-0687">Ribonucleoprotein</keyword>
<dbReference type="Proteomes" id="UP000294498">
    <property type="component" value="Unassembled WGS sequence"/>
</dbReference>
<dbReference type="InterPro" id="IPR001209">
    <property type="entry name" value="Ribosomal_uS14"/>
</dbReference>
<dbReference type="PROSITE" id="PS00527">
    <property type="entry name" value="RIBOSOMAL_S14"/>
    <property type="match status" value="1"/>
</dbReference>
<evidence type="ECO:0000256" key="5">
    <source>
        <dbReference type="ARBA" id="ARBA00035167"/>
    </source>
</evidence>
<dbReference type="InterPro" id="IPR018271">
    <property type="entry name" value="Ribosomal_uS14_CS"/>
</dbReference>
<dbReference type="RefSeq" id="WP_133992583.1">
    <property type="nucleotide sequence ID" value="NZ_SODV01000001.1"/>
</dbReference>
<dbReference type="PANTHER" id="PTHR19836:SF19">
    <property type="entry name" value="SMALL RIBOSOMAL SUBUNIT PROTEIN US14M"/>
    <property type="match status" value="1"/>
</dbReference>
<name>A0A4R8DR82_9BACT</name>
<dbReference type="InterPro" id="IPR023036">
    <property type="entry name" value="Ribosomal_uS14_bac/plastid"/>
</dbReference>
<evidence type="ECO:0000313" key="8">
    <source>
        <dbReference type="EMBL" id="TDX00692.1"/>
    </source>
</evidence>
<comment type="similarity">
    <text evidence="2 7">Belongs to the universal ribosomal protein uS14 family.</text>
</comment>
<evidence type="ECO:0000256" key="4">
    <source>
        <dbReference type="ARBA" id="ARBA00023274"/>
    </source>
</evidence>
<dbReference type="PANTHER" id="PTHR19836">
    <property type="entry name" value="30S RIBOSOMAL PROTEIN S14"/>
    <property type="match status" value="1"/>
</dbReference>
<dbReference type="GO" id="GO:0006412">
    <property type="term" value="P:translation"/>
    <property type="evidence" value="ECO:0007669"/>
    <property type="project" value="UniProtKB-UniRule"/>
</dbReference>
<evidence type="ECO:0000256" key="2">
    <source>
        <dbReference type="ARBA" id="ARBA00009083"/>
    </source>
</evidence>
<comment type="subunit">
    <text evidence="6 7">Part of the 30S ribosomal subunit. Contacts proteins S3 and S10.</text>
</comment>
<keyword evidence="7" id="KW-0699">rRNA-binding</keyword>
<reference evidence="8 9" key="1">
    <citation type="submission" date="2019-03" db="EMBL/GenBank/DDBJ databases">
        <title>Genomic Encyclopedia of Type Strains, Phase IV (KMG-IV): sequencing the most valuable type-strain genomes for metagenomic binning, comparative biology and taxonomic classification.</title>
        <authorList>
            <person name="Goeker M."/>
        </authorList>
    </citation>
    <scope>NUCLEOTIDE SEQUENCE [LARGE SCALE GENOMIC DNA]</scope>
    <source>
        <strain evidence="8 9">DSM 100059</strain>
    </source>
</reference>
<dbReference type="Gene3D" id="4.10.830.10">
    <property type="entry name" value="30s Ribosomal Protein S14, Chain N"/>
    <property type="match status" value="1"/>
</dbReference>
<sequence>MAKESVKARQRKREALVARYAEKRAALKAAGDYQALDQLPRNASPVRLKNRCQISGRPRGYIRYFGLSRIMFREMALAGKIPGVKKASW</sequence>
<dbReference type="GO" id="GO:0019843">
    <property type="term" value="F:rRNA binding"/>
    <property type="evidence" value="ECO:0007669"/>
    <property type="project" value="UniProtKB-UniRule"/>
</dbReference>
<protein>
    <recommendedName>
        <fullName evidence="5 7">Small ribosomal subunit protein uS14</fullName>
    </recommendedName>
</protein>